<dbReference type="GO" id="GO:0000122">
    <property type="term" value="P:negative regulation of transcription by RNA polymerase II"/>
    <property type="evidence" value="ECO:0007669"/>
    <property type="project" value="TreeGrafter"/>
</dbReference>
<gene>
    <name evidence="9" type="ORF">g.11204</name>
</gene>
<dbReference type="InterPro" id="IPR001841">
    <property type="entry name" value="Znf_RING"/>
</dbReference>
<dbReference type="GO" id="GO:1990841">
    <property type="term" value="F:promoter-specific chromatin binding"/>
    <property type="evidence" value="ECO:0007669"/>
    <property type="project" value="TreeGrafter"/>
</dbReference>
<feature type="domain" description="RING-type" evidence="8">
    <location>
        <begin position="20"/>
        <end position="59"/>
    </location>
</feature>
<evidence type="ECO:0000256" key="3">
    <source>
        <dbReference type="ARBA" id="ARBA00022771"/>
    </source>
</evidence>
<feature type="region of interest" description="Disordered" evidence="7">
    <location>
        <begin position="897"/>
        <end position="922"/>
    </location>
</feature>
<dbReference type="PANTHER" id="PTHR10825:SF29">
    <property type="entry name" value="POLYCOMB GROUP RING FINGER PROTEIN 1"/>
    <property type="match status" value="1"/>
</dbReference>
<keyword evidence="3 6" id="KW-0863">Zinc-finger</keyword>
<dbReference type="CDD" id="cd17082">
    <property type="entry name" value="RAWUL_PCGF2_like"/>
    <property type="match status" value="1"/>
</dbReference>
<comment type="subcellular location">
    <subcellularLocation>
        <location evidence="1">Nucleus</location>
    </subcellularLocation>
</comment>
<sequence length="922" mass="102001">MMASQPKPVKVTDVNPHLLCVLCGGYYVDATTIIECLHSFCKSCIVRYLETNKYCPICDVQVHKSKPLLNIRSDRTLQAIVYKLVPGLFQRELNCRKEFYKKQSGLNPNDGGEIGQPSDDSPIYSADESILIGVQYVNPNTSDMKVRNKRYLRCPAALTIYHLQKLMRAKFNLSDSQKVEFLHDGDLLPDYLSLMDLAYMYHWKRKRIVELEYRLLECQQKKIKLFHEESKSIPQRNEQTIVEPGKEMNSRDKVVGTEVDTRDKVKGTEVGVKDEVVDKEVNLSNKVTDREVQLQISENGVMSVQSLDFNTSSVNDALVTAEVNKDSVVSDNSLPVKDIQPETMELMKSLEKAVTLDFDASVTTSATESSTVLPVSSNVNNNTEKSTLSENVSPSVDCNTKMEEVKEEITEDKNKISISHDKNYNSLESAIPPVKVPNLNTNTFVSIQKAYPGIVKEATAISNVSKPVKVKELRTDTKEYEATMKRSSEKQEIRSTNTFKYKHLKSPVKPWSPTISRSSIMAMKQAQLASQEKGEPSGKTQSNKAPKFFKMRNVPRFLGNPASGVKPMYQVLPGSELSSQTPQTSAAQTPKQNNEITVMKIDPKTLNPIPVSSSGKSPKSSPANKLPSSFVCNQQKSAENYLLNCRASIRNPVSKSGHFTTKTPGQIRSSLTPNPFILPSPHSPHMMYSGFPRPFPPLDSPGSRLPTDNQIFRAMSMLCSPSGAFHPSLPPSISMLLNPHHPHHRSTQNDKLNLKYTPSDFHKTTPPPPITPSVQRIPPSGPASKHPSPGSHSTSGLEDSNGMITNSQEHLQKKHMKSHIVSKESEGHNSSISGSDDKKNNTVTSPSKCLDPLQRHLSKSSVPLSNGLSVALSSCHGDVASKTSSRSVDVTNAFNKDSVDKSSNEQRTTSGFSKSNNCSSVN</sequence>
<evidence type="ECO:0000256" key="7">
    <source>
        <dbReference type="SAM" id="MobiDB-lite"/>
    </source>
</evidence>
<dbReference type="InterPro" id="IPR017907">
    <property type="entry name" value="Znf_RING_CS"/>
</dbReference>
<dbReference type="Pfam" id="PF13923">
    <property type="entry name" value="zf-C3HC4_2"/>
    <property type="match status" value="1"/>
</dbReference>
<evidence type="ECO:0000256" key="4">
    <source>
        <dbReference type="ARBA" id="ARBA00022833"/>
    </source>
</evidence>
<feature type="compositionally biased region" description="Polar residues" evidence="7">
    <location>
        <begin position="790"/>
        <end position="809"/>
    </location>
</feature>
<dbReference type="AlphaFoldDB" id="A0A1B6IZN7"/>
<reference evidence="9" key="1">
    <citation type="submission" date="2015-11" db="EMBL/GenBank/DDBJ databases">
        <title>De novo transcriptome assembly of four potential Pierce s Disease insect vectors from Arizona vineyards.</title>
        <authorList>
            <person name="Tassone E.E."/>
        </authorList>
    </citation>
    <scope>NUCLEOTIDE SEQUENCE</scope>
</reference>
<feature type="compositionally biased region" description="Polar residues" evidence="7">
    <location>
        <begin position="373"/>
        <end position="395"/>
    </location>
</feature>
<dbReference type="PANTHER" id="PTHR10825">
    <property type="entry name" value="RING FINGER DOMAIN-CONTAINING, POLYCOMB GROUP COMPONENT"/>
    <property type="match status" value="1"/>
</dbReference>
<name>A0A1B6IZN7_9HEMI</name>
<keyword evidence="5" id="KW-0539">Nucleus</keyword>
<feature type="compositionally biased region" description="Polar residues" evidence="7">
    <location>
        <begin position="905"/>
        <end position="922"/>
    </location>
</feature>
<proteinExistence type="predicted"/>
<feature type="compositionally biased region" description="Low complexity" evidence="7">
    <location>
        <begin position="612"/>
        <end position="622"/>
    </location>
</feature>
<dbReference type="InterPro" id="IPR032443">
    <property type="entry name" value="RAWUL"/>
</dbReference>
<dbReference type="FunFam" id="3.30.40.10:FF:000122">
    <property type="entry name" value="polycomb group RING finger protein 1"/>
    <property type="match status" value="1"/>
</dbReference>
<dbReference type="GO" id="GO:0035102">
    <property type="term" value="C:PRC1 complex"/>
    <property type="evidence" value="ECO:0007669"/>
    <property type="project" value="TreeGrafter"/>
</dbReference>
<dbReference type="SMART" id="SM00184">
    <property type="entry name" value="RING"/>
    <property type="match status" value="1"/>
</dbReference>
<protein>
    <recommendedName>
        <fullName evidence="8">RING-type domain-containing protein</fullName>
    </recommendedName>
</protein>
<feature type="region of interest" description="Disordered" evidence="7">
    <location>
        <begin position="367"/>
        <end position="395"/>
    </location>
</feature>
<dbReference type="Gene3D" id="3.10.20.90">
    <property type="entry name" value="Phosphatidylinositol 3-kinase Catalytic Subunit, Chain A, domain 1"/>
    <property type="match status" value="1"/>
</dbReference>
<dbReference type="PROSITE" id="PS50089">
    <property type="entry name" value="ZF_RING_2"/>
    <property type="match status" value="1"/>
</dbReference>
<dbReference type="GO" id="GO:0008270">
    <property type="term" value="F:zinc ion binding"/>
    <property type="evidence" value="ECO:0007669"/>
    <property type="project" value="UniProtKB-KW"/>
</dbReference>
<evidence type="ECO:0000256" key="5">
    <source>
        <dbReference type="ARBA" id="ARBA00023242"/>
    </source>
</evidence>
<dbReference type="SUPFAM" id="SSF57850">
    <property type="entry name" value="RING/U-box"/>
    <property type="match status" value="1"/>
</dbReference>
<dbReference type="Pfam" id="PF16207">
    <property type="entry name" value="RAWUL"/>
    <property type="match status" value="1"/>
</dbReference>
<feature type="compositionally biased region" description="Polar residues" evidence="7">
    <location>
        <begin position="576"/>
        <end position="596"/>
    </location>
</feature>
<keyword evidence="4" id="KW-0862">Zinc</keyword>
<dbReference type="Gene3D" id="3.30.40.10">
    <property type="entry name" value="Zinc/RING finger domain, C3HC4 (zinc finger)"/>
    <property type="match status" value="1"/>
</dbReference>
<accession>A0A1B6IZN7</accession>
<organism evidence="9">
    <name type="scientific">Homalodisca liturata</name>
    <dbReference type="NCBI Taxonomy" id="320908"/>
    <lineage>
        <taxon>Eukaryota</taxon>
        <taxon>Metazoa</taxon>
        <taxon>Ecdysozoa</taxon>
        <taxon>Arthropoda</taxon>
        <taxon>Hexapoda</taxon>
        <taxon>Insecta</taxon>
        <taxon>Pterygota</taxon>
        <taxon>Neoptera</taxon>
        <taxon>Paraneoptera</taxon>
        <taxon>Hemiptera</taxon>
        <taxon>Auchenorrhyncha</taxon>
        <taxon>Membracoidea</taxon>
        <taxon>Cicadellidae</taxon>
        <taxon>Cicadellinae</taxon>
        <taxon>Proconiini</taxon>
        <taxon>Homalodisca</taxon>
    </lineage>
</organism>
<dbReference type="EMBL" id="GECU01015315">
    <property type="protein sequence ID" value="JAS92391.1"/>
    <property type="molecule type" value="Transcribed_RNA"/>
</dbReference>
<feature type="region of interest" description="Disordered" evidence="7">
    <location>
        <begin position="523"/>
        <end position="547"/>
    </location>
</feature>
<evidence type="ECO:0000256" key="1">
    <source>
        <dbReference type="ARBA" id="ARBA00004123"/>
    </source>
</evidence>
<feature type="region of interest" description="Disordered" evidence="7">
    <location>
        <begin position="736"/>
        <end position="854"/>
    </location>
</feature>
<dbReference type="InterPro" id="IPR013083">
    <property type="entry name" value="Znf_RING/FYVE/PHD"/>
</dbReference>
<feature type="region of interest" description="Disordered" evidence="7">
    <location>
        <begin position="575"/>
        <end position="628"/>
    </location>
</feature>
<dbReference type="PROSITE" id="PS00518">
    <property type="entry name" value="ZF_RING_1"/>
    <property type="match status" value="1"/>
</dbReference>
<evidence type="ECO:0000259" key="8">
    <source>
        <dbReference type="PROSITE" id="PS50089"/>
    </source>
</evidence>
<evidence type="ECO:0000313" key="9">
    <source>
        <dbReference type="EMBL" id="JAS92391.1"/>
    </source>
</evidence>
<evidence type="ECO:0000256" key="2">
    <source>
        <dbReference type="ARBA" id="ARBA00022723"/>
    </source>
</evidence>
<evidence type="ECO:0000256" key="6">
    <source>
        <dbReference type="PROSITE-ProRule" id="PRU00175"/>
    </source>
</evidence>
<keyword evidence="2" id="KW-0479">Metal-binding</keyword>